<evidence type="ECO:0000313" key="1">
    <source>
        <dbReference type="EMBL" id="MDT0382408.1"/>
    </source>
</evidence>
<dbReference type="Proteomes" id="UP001183414">
    <property type="component" value="Unassembled WGS sequence"/>
</dbReference>
<keyword evidence="2" id="KW-1185">Reference proteome</keyword>
<dbReference type="RefSeq" id="WP_311676000.1">
    <property type="nucleotide sequence ID" value="NZ_JAVREQ010000036.1"/>
</dbReference>
<gene>
    <name evidence="1" type="ORF">RM572_26975</name>
</gene>
<name>A0ABU2NZK1_9ACTN</name>
<sequence>MTLATAPRYRAALRTPPLPCGHRDPILCETTPSGPSTYSLDRAELAAEAARCRAAGWTSDEVAERLAVPA</sequence>
<protein>
    <submittedName>
        <fullName evidence="1">Uncharacterized protein</fullName>
    </submittedName>
</protein>
<organism evidence="1 2">
    <name type="scientific">Streptomyces hazeniae</name>
    <dbReference type="NCBI Taxonomy" id="3075538"/>
    <lineage>
        <taxon>Bacteria</taxon>
        <taxon>Bacillati</taxon>
        <taxon>Actinomycetota</taxon>
        <taxon>Actinomycetes</taxon>
        <taxon>Kitasatosporales</taxon>
        <taxon>Streptomycetaceae</taxon>
        <taxon>Streptomyces</taxon>
    </lineage>
</organism>
<evidence type="ECO:0000313" key="2">
    <source>
        <dbReference type="Proteomes" id="UP001183414"/>
    </source>
</evidence>
<dbReference type="EMBL" id="JAVREQ010000036">
    <property type="protein sequence ID" value="MDT0382408.1"/>
    <property type="molecule type" value="Genomic_DNA"/>
</dbReference>
<comment type="caution">
    <text evidence="1">The sequence shown here is derived from an EMBL/GenBank/DDBJ whole genome shotgun (WGS) entry which is preliminary data.</text>
</comment>
<reference evidence="2" key="1">
    <citation type="submission" date="2023-07" db="EMBL/GenBank/DDBJ databases">
        <title>30 novel species of actinomycetes from the DSMZ collection.</title>
        <authorList>
            <person name="Nouioui I."/>
        </authorList>
    </citation>
    <scope>NUCLEOTIDE SEQUENCE [LARGE SCALE GENOMIC DNA]</scope>
    <source>
        <strain evidence="2">DSM 42041</strain>
    </source>
</reference>
<proteinExistence type="predicted"/>
<accession>A0ABU2NZK1</accession>